<evidence type="ECO:0000256" key="6">
    <source>
        <dbReference type="ARBA" id="ARBA00022692"/>
    </source>
</evidence>
<evidence type="ECO:0000256" key="9">
    <source>
        <dbReference type="ARBA" id="ARBA00022989"/>
    </source>
</evidence>
<dbReference type="PANTHER" id="PTHR30529">
    <property type="entry name" value="CYTOCHROME B561"/>
    <property type="match status" value="1"/>
</dbReference>
<evidence type="ECO:0000313" key="16">
    <source>
        <dbReference type="EMBL" id="UEM13751.1"/>
    </source>
</evidence>
<organism evidence="15">
    <name type="scientific">Bradyrhizobium barranii subsp. barranii</name>
    <dbReference type="NCBI Taxonomy" id="2823807"/>
    <lineage>
        <taxon>Bacteria</taxon>
        <taxon>Pseudomonadati</taxon>
        <taxon>Pseudomonadota</taxon>
        <taxon>Alphaproteobacteria</taxon>
        <taxon>Hyphomicrobiales</taxon>
        <taxon>Nitrobacteraceae</taxon>
        <taxon>Bradyrhizobium</taxon>
        <taxon>Bradyrhizobium barranii</taxon>
    </lineage>
</organism>
<dbReference type="SUPFAM" id="SSF81342">
    <property type="entry name" value="Transmembrane di-heme cytochromes"/>
    <property type="match status" value="1"/>
</dbReference>
<evidence type="ECO:0000256" key="2">
    <source>
        <dbReference type="ARBA" id="ARBA00004651"/>
    </source>
</evidence>
<dbReference type="GO" id="GO:0005886">
    <property type="term" value="C:plasma membrane"/>
    <property type="evidence" value="ECO:0007669"/>
    <property type="project" value="UniProtKB-SubCell"/>
</dbReference>
<keyword evidence="7" id="KW-0479">Metal-binding</keyword>
<feature type="transmembrane region" description="Helical" evidence="13">
    <location>
        <begin position="122"/>
        <end position="140"/>
    </location>
</feature>
<comment type="subcellular location">
    <subcellularLocation>
        <location evidence="2">Cell membrane</location>
        <topology evidence="2">Multi-pass membrane protein</topology>
    </subcellularLocation>
</comment>
<evidence type="ECO:0000256" key="3">
    <source>
        <dbReference type="ARBA" id="ARBA00022448"/>
    </source>
</evidence>
<dbReference type="GO" id="GO:0020037">
    <property type="term" value="F:heme binding"/>
    <property type="evidence" value="ECO:0007669"/>
    <property type="project" value="TreeGrafter"/>
</dbReference>
<gene>
    <name evidence="16" type="ORF">J4G43_005455</name>
    <name evidence="15" type="ORF">J4G43_07645</name>
</gene>
<evidence type="ECO:0000256" key="11">
    <source>
        <dbReference type="ARBA" id="ARBA00023136"/>
    </source>
</evidence>
<feature type="transmembrane region" description="Helical" evidence="13">
    <location>
        <begin position="46"/>
        <end position="68"/>
    </location>
</feature>
<protein>
    <submittedName>
        <fullName evidence="15">Cytochrome b</fullName>
    </submittedName>
</protein>
<keyword evidence="5" id="KW-0349">Heme</keyword>
<comment type="cofactor">
    <cofactor evidence="1">
        <name>heme b</name>
        <dbReference type="ChEBI" id="CHEBI:60344"/>
    </cofactor>
</comment>
<evidence type="ECO:0000256" key="8">
    <source>
        <dbReference type="ARBA" id="ARBA00022982"/>
    </source>
</evidence>
<comment type="similarity">
    <text evidence="12">Belongs to the cytochrome b561 family.</text>
</comment>
<evidence type="ECO:0000313" key="17">
    <source>
        <dbReference type="Proteomes" id="UP000664702"/>
    </source>
</evidence>
<sequence>MQLLNSDKNYGAIAQTLHWLTVILVILAWALGIFGDVLPKGEPRQIGVGIHVAAGIAILVLLVARVIWRAVNPPPVSEATEFGVWLGKWGDPAAAIAHYTLYALLVAVPAAGIVLQFARGDALPLFGLAAISSPWLKDAAFAHDVKEVHEVLAHALVVIAAFHAIAALIHHWVFQDRTLIRMLPHSKD</sequence>
<dbReference type="GO" id="GO:0022904">
    <property type="term" value="P:respiratory electron transport chain"/>
    <property type="evidence" value="ECO:0007669"/>
    <property type="project" value="InterPro"/>
</dbReference>
<dbReference type="EMBL" id="CP086136">
    <property type="protein sequence ID" value="UEM13751.1"/>
    <property type="molecule type" value="Genomic_DNA"/>
</dbReference>
<keyword evidence="3" id="KW-0813">Transport</keyword>
<dbReference type="GO" id="GO:0046872">
    <property type="term" value="F:metal ion binding"/>
    <property type="evidence" value="ECO:0007669"/>
    <property type="project" value="UniProtKB-KW"/>
</dbReference>
<evidence type="ECO:0000256" key="13">
    <source>
        <dbReference type="SAM" id="Phobius"/>
    </source>
</evidence>
<proteinExistence type="inferred from homology"/>
<dbReference type="RefSeq" id="WP_028151341.1">
    <property type="nucleotide sequence ID" value="NZ_CP086136.1"/>
</dbReference>
<keyword evidence="9 13" id="KW-1133">Transmembrane helix</keyword>
<feature type="transmembrane region" description="Helical" evidence="13">
    <location>
        <begin position="96"/>
        <end position="115"/>
    </location>
</feature>
<dbReference type="Pfam" id="PF01292">
    <property type="entry name" value="Ni_hydr_CYTB"/>
    <property type="match status" value="1"/>
</dbReference>
<name>A0A939RZ79_9BRAD</name>
<dbReference type="AlphaFoldDB" id="A0A939RZ79"/>
<reference evidence="16 17" key="2">
    <citation type="journal article" date="2022" name="Int. J. Syst. Evol. Microbiol.">
        <title>Strains of Bradyrhizobium barranii sp. nov. associated with legumes native to Canada are symbionts of soybeans and belong to different subspecies (subsp. barranii subsp. nov. and subsp. apii subsp. nov.) and symbiovars (sv. glycinearum and sv. septentrionale).</title>
        <authorList>
            <person name="Bromfield E.S.P."/>
            <person name="Cloutier S."/>
            <person name="Wasai-Hara S."/>
            <person name="Minamisawa K."/>
        </authorList>
    </citation>
    <scope>NUCLEOTIDE SEQUENCE [LARGE SCALE GENOMIC DNA]</scope>
    <source>
        <strain evidence="16 17">144S4</strain>
    </source>
</reference>
<dbReference type="InterPro" id="IPR011577">
    <property type="entry name" value="Cyt_b561_bac/Ni-Hgenase"/>
</dbReference>
<feature type="domain" description="Cytochrome b561 bacterial/Ni-hydrogenase" evidence="14">
    <location>
        <begin position="10"/>
        <end position="184"/>
    </location>
</feature>
<evidence type="ECO:0000256" key="10">
    <source>
        <dbReference type="ARBA" id="ARBA00023004"/>
    </source>
</evidence>
<feature type="transmembrane region" description="Helical" evidence="13">
    <location>
        <begin position="12"/>
        <end position="34"/>
    </location>
</feature>
<dbReference type="Proteomes" id="UP000664702">
    <property type="component" value="Chromosome"/>
</dbReference>
<feature type="transmembrane region" description="Helical" evidence="13">
    <location>
        <begin position="152"/>
        <end position="174"/>
    </location>
</feature>
<evidence type="ECO:0000313" key="15">
    <source>
        <dbReference type="EMBL" id="MBO1860844.1"/>
    </source>
</evidence>
<dbReference type="InterPro" id="IPR016174">
    <property type="entry name" value="Di-haem_cyt_TM"/>
</dbReference>
<keyword evidence="10" id="KW-0408">Iron</keyword>
<reference evidence="15" key="1">
    <citation type="submission" date="2021-03" db="EMBL/GenBank/DDBJ databases">
        <title>Whole Genome Sequence of Bradyrhizobium sp. Strain 144S4.</title>
        <authorList>
            <person name="Bromfield E.S.P."/>
            <person name="Cloutier S."/>
        </authorList>
    </citation>
    <scope>NUCLEOTIDE SEQUENCE [LARGE SCALE GENOMIC DNA]</scope>
    <source>
        <strain evidence="15">144S4</strain>
    </source>
</reference>
<evidence type="ECO:0000256" key="5">
    <source>
        <dbReference type="ARBA" id="ARBA00022617"/>
    </source>
</evidence>
<evidence type="ECO:0000256" key="4">
    <source>
        <dbReference type="ARBA" id="ARBA00022475"/>
    </source>
</evidence>
<keyword evidence="6 13" id="KW-0812">Transmembrane</keyword>
<evidence type="ECO:0000256" key="7">
    <source>
        <dbReference type="ARBA" id="ARBA00022723"/>
    </source>
</evidence>
<dbReference type="InterPro" id="IPR052168">
    <property type="entry name" value="Cytochrome_b561_oxidase"/>
</dbReference>
<keyword evidence="8" id="KW-0249">Electron transport</keyword>
<dbReference type="Gene3D" id="1.20.950.20">
    <property type="entry name" value="Transmembrane di-heme cytochromes, Chain C"/>
    <property type="match status" value="1"/>
</dbReference>
<dbReference type="KEGG" id="bban:J4G43_005455"/>
<dbReference type="PANTHER" id="PTHR30529:SF1">
    <property type="entry name" value="CYTOCHROME B561 HOMOLOG 2"/>
    <property type="match status" value="1"/>
</dbReference>
<keyword evidence="11 13" id="KW-0472">Membrane</keyword>
<dbReference type="EMBL" id="JAGEMI010000001">
    <property type="protein sequence ID" value="MBO1860844.1"/>
    <property type="molecule type" value="Genomic_DNA"/>
</dbReference>
<keyword evidence="4" id="KW-1003">Cell membrane</keyword>
<evidence type="ECO:0000256" key="12">
    <source>
        <dbReference type="ARBA" id="ARBA00037975"/>
    </source>
</evidence>
<evidence type="ECO:0000256" key="1">
    <source>
        <dbReference type="ARBA" id="ARBA00001970"/>
    </source>
</evidence>
<accession>A0A939RZ79</accession>
<dbReference type="GO" id="GO:0009055">
    <property type="term" value="F:electron transfer activity"/>
    <property type="evidence" value="ECO:0007669"/>
    <property type="project" value="InterPro"/>
</dbReference>
<evidence type="ECO:0000259" key="14">
    <source>
        <dbReference type="Pfam" id="PF01292"/>
    </source>
</evidence>